<dbReference type="PANTHER" id="PTHR10344">
    <property type="entry name" value="THYMIDYLATE KINASE"/>
    <property type="match status" value="1"/>
</dbReference>
<dbReference type="InterPro" id="IPR039430">
    <property type="entry name" value="Thymidylate_kin-like_dom"/>
</dbReference>
<name>A0ABM9NP75_9GAMM</name>
<dbReference type="PANTHER" id="PTHR10344:SF4">
    <property type="entry name" value="UMP-CMP KINASE 2, MITOCHONDRIAL"/>
    <property type="match status" value="1"/>
</dbReference>
<dbReference type="InterPro" id="IPR027417">
    <property type="entry name" value="P-loop_NTPase"/>
</dbReference>
<accession>A0ABM9NP75</accession>
<comment type="similarity">
    <text evidence="1 11">Belongs to the thymidylate kinase family.</text>
</comment>
<gene>
    <name evidence="11 13" type="primary">tmk</name>
    <name evidence="13" type="ORF">PRHACTZTBTEA_351</name>
</gene>
<evidence type="ECO:0000256" key="11">
    <source>
        <dbReference type="HAMAP-Rule" id="MF_00165"/>
    </source>
</evidence>
<evidence type="ECO:0000256" key="10">
    <source>
        <dbReference type="ARBA" id="ARBA00048743"/>
    </source>
</evidence>
<dbReference type="InterPro" id="IPR018095">
    <property type="entry name" value="Thymidylate_kin_CS"/>
</dbReference>
<evidence type="ECO:0000313" key="13">
    <source>
        <dbReference type="EMBL" id="CAL1329273.1"/>
    </source>
</evidence>
<feature type="domain" description="Thymidylate kinase-like" evidence="12">
    <location>
        <begin position="8"/>
        <end position="198"/>
    </location>
</feature>
<organism evidence="13 14">
    <name type="scientific">Candidatus Providencia siddallii</name>
    <dbReference type="NCBI Taxonomy" id="1715285"/>
    <lineage>
        <taxon>Bacteria</taxon>
        <taxon>Pseudomonadati</taxon>
        <taxon>Pseudomonadota</taxon>
        <taxon>Gammaproteobacteria</taxon>
        <taxon>Enterobacterales</taxon>
        <taxon>Morganellaceae</taxon>
        <taxon>Providencia</taxon>
    </lineage>
</organism>
<keyword evidence="7 11" id="KW-0418">Kinase</keyword>
<dbReference type="RefSeq" id="WP_341764743.1">
    <property type="nucleotide sequence ID" value="NZ_OZ034688.1"/>
</dbReference>
<dbReference type="GO" id="GO:0004798">
    <property type="term" value="F:dTMP kinase activity"/>
    <property type="evidence" value="ECO:0007669"/>
    <property type="project" value="UniProtKB-EC"/>
</dbReference>
<dbReference type="EMBL" id="OZ034688">
    <property type="protein sequence ID" value="CAL1329273.1"/>
    <property type="molecule type" value="Genomic_DNA"/>
</dbReference>
<dbReference type="HAMAP" id="MF_00165">
    <property type="entry name" value="Thymidylate_kinase"/>
    <property type="match status" value="1"/>
</dbReference>
<protein>
    <recommendedName>
        <fullName evidence="3 11">Thymidylate kinase</fullName>
        <ecNumber evidence="2 11">2.7.4.9</ecNumber>
    </recommendedName>
    <alternativeName>
        <fullName evidence="9 11">dTMP kinase</fullName>
    </alternativeName>
</protein>
<evidence type="ECO:0000256" key="1">
    <source>
        <dbReference type="ARBA" id="ARBA00009776"/>
    </source>
</evidence>
<evidence type="ECO:0000256" key="8">
    <source>
        <dbReference type="ARBA" id="ARBA00022840"/>
    </source>
</evidence>
<dbReference type="InterPro" id="IPR018094">
    <property type="entry name" value="Thymidylate_kinase"/>
</dbReference>
<keyword evidence="4 11" id="KW-0808">Transferase</keyword>
<keyword evidence="6 11" id="KW-0547">Nucleotide-binding</keyword>
<evidence type="ECO:0000259" key="12">
    <source>
        <dbReference type="Pfam" id="PF02223"/>
    </source>
</evidence>
<dbReference type="CDD" id="cd01672">
    <property type="entry name" value="TMPK"/>
    <property type="match status" value="1"/>
</dbReference>
<keyword evidence="8 11" id="KW-0067">ATP-binding</keyword>
<evidence type="ECO:0000313" key="14">
    <source>
        <dbReference type="Proteomes" id="UP001497533"/>
    </source>
</evidence>
<dbReference type="NCBIfam" id="TIGR00041">
    <property type="entry name" value="DTMP_kinase"/>
    <property type="match status" value="1"/>
</dbReference>
<comment type="function">
    <text evidence="11">Phosphorylation of dTMP to form dTDP in both de novo and salvage pathways of dTTP synthesis.</text>
</comment>
<dbReference type="SUPFAM" id="SSF52540">
    <property type="entry name" value="P-loop containing nucleoside triphosphate hydrolases"/>
    <property type="match status" value="1"/>
</dbReference>
<dbReference type="Pfam" id="PF02223">
    <property type="entry name" value="Thymidylate_kin"/>
    <property type="match status" value="1"/>
</dbReference>
<evidence type="ECO:0000256" key="7">
    <source>
        <dbReference type="ARBA" id="ARBA00022777"/>
    </source>
</evidence>
<reference evidence="13" key="1">
    <citation type="submission" date="2024-04" db="EMBL/GenBank/DDBJ databases">
        <authorList>
            <person name="Manzano-Marin A."/>
            <person name="Manzano-Marin A."/>
            <person name="Alejandro Manzano Marin A."/>
        </authorList>
    </citation>
    <scope>NUCLEOTIDE SEQUENCE [LARGE SCALE GENOMIC DNA]</scope>
    <source>
        <strain evidence="13">TABTEA</strain>
    </source>
</reference>
<evidence type="ECO:0000256" key="2">
    <source>
        <dbReference type="ARBA" id="ARBA00012980"/>
    </source>
</evidence>
<dbReference type="Proteomes" id="UP001497533">
    <property type="component" value="Chromosome"/>
</dbReference>
<keyword evidence="5 11" id="KW-0545">Nucleotide biosynthesis</keyword>
<dbReference type="Gene3D" id="3.40.50.300">
    <property type="entry name" value="P-loop containing nucleotide triphosphate hydrolases"/>
    <property type="match status" value="1"/>
</dbReference>
<evidence type="ECO:0000256" key="9">
    <source>
        <dbReference type="ARBA" id="ARBA00029962"/>
    </source>
</evidence>
<dbReference type="EC" id="2.7.4.9" evidence="2 11"/>
<evidence type="ECO:0000256" key="6">
    <source>
        <dbReference type="ARBA" id="ARBA00022741"/>
    </source>
</evidence>
<feature type="binding site" evidence="11">
    <location>
        <begin position="10"/>
        <end position="17"/>
    </location>
    <ligand>
        <name>ATP</name>
        <dbReference type="ChEBI" id="CHEBI:30616"/>
    </ligand>
</feature>
<sequence>MKNHFIVVEGLEGSGKTTAINTIKKTLNNIGISDIIFTREPGGTRLGEKIRKLIKYNFKNDQITHKSELLILYAARNQLIEKVIKPALMKGKWIISDRHDLSSQAYQIGGRGLNKKLVQLLRYLVLGKFQPSLTLYLDIPPELGLQRIYSRNKIDRIEKEPLSFFIKTREYYLKIISKNKNILLINANQKIEQVQNDINLILNKWLIKNI</sequence>
<keyword evidence="14" id="KW-1185">Reference proteome</keyword>
<comment type="catalytic activity">
    <reaction evidence="10 11">
        <text>dTMP + ATP = dTDP + ADP</text>
        <dbReference type="Rhea" id="RHEA:13517"/>
        <dbReference type="ChEBI" id="CHEBI:30616"/>
        <dbReference type="ChEBI" id="CHEBI:58369"/>
        <dbReference type="ChEBI" id="CHEBI:63528"/>
        <dbReference type="ChEBI" id="CHEBI:456216"/>
        <dbReference type="EC" id="2.7.4.9"/>
    </reaction>
</comment>
<dbReference type="PROSITE" id="PS01331">
    <property type="entry name" value="THYMIDYLATE_KINASE"/>
    <property type="match status" value="1"/>
</dbReference>
<evidence type="ECO:0000256" key="3">
    <source>
        <dbReference type="ARBA" id="ARBA00017144"/>
    </source>
</evidence>
<evidence type="ECO:0000256" key="4">
    <source>
        <dbReference type="ARBA" id="ARBA00022679"/>
    </source>
</evidence>
<proteinExistence type="inferred from homology"/>
<evidence type="ECO:0000256" key="5">
    <source>
        <dbReference type="ARBA" id="ARBA00022727"/>
    </source>
</evidence>